<gene>
    <name evidence="3" type="ORF">ABC977_04955</name>
</gene>
<evidence type="ECO:0000313" key="4">
    <source>
        <dbReference type="Proteomes" id="UP001564408"/>
    </source>
</evidence>
<dbReference type="InterPro" id="IPR036457">
    <property type="entry name" value="PPM-type-like_dom_sf"/>
</dbReference>
<dbReference type="EMBL" id="JBDKXB010000004">
    <property type="protein sequence ID" value="MEY6431755.1"/>
    <property type="molecule type" value="Genomic_DNA"/>
</dbReference>
<dbReference type="Proteomes" id="UP001564408">
    <property type="component" value="Unassembled WGS sequence"/>
</dbReference>
<dbReference type="InterPro" id="IPR013783">
    <property type="entry name" value="Ig-like_fold"/>
</dbReference>
<dbReference type="InterPro" id="IPR001932">
    <property type="entry name" value="PPM-type_phosphatase-like_dom"/>
</dbReference>
<feature type="domain" description="PPM-type phosphatase" evidence="2">
    <location>
        <begin position="135"/>
        <end position="382"/>
    </location>
</feature>
<organism evidence="3 4">
    <name type="scientific">Thioalkalicoccus limnaeus</name>
    <dbReference type="NCBI Taxonomy" id="120681"/>
    <lineage>
        <taxon>Bacteria</taxon>
        <taxon>Pseudomonadati</taxon>
        <taxon>Pseudomonadota</taxon>
        <taxon>Gammaproteobacteria</taxon>
        <taxon>Chromatiales</taxon>
        <taxon>Chromatiaceae</taxon>
        <taxon>Thioalkalicoccus</taxon>
    </lineage>
</organism>
<reference evidence="3 4" key="1">
    <citation type="submission" date="2024-05" db="EMBL/GenBank/DDBJ databases">
        <title>Genome Sequence and Characterization of the New Strain Purple Sulfur Bacterium of Genus Thioalkalicoccus.</title>
        <authorList>
            <person name="Bryantseva I.A."/>
            <person name="Kyndt J.A."/>
            <person name="Imhoff J.F."/>
        </authorList>
    </citation>
    <scope>NUCLEOTIDE SEQUENCE [LARGE SCALE GENOMIC DNA]</scope>
    <source>
        <strain evidence="3 4">Um2</strain>
    </source>
</reference>
<sequence length="398" mass="42791">MASPKLAFAISANARVDEPFSARLIVRGGDPDATEIIECTIPDGLGLTYRAADRSVHGTPTRSGDFSLTVRYRFHGTSEDRPQMTANVPLTVNPDPRTLWQDRPSDRNAPGWKPDADGCLIPAGAGRRILAASKRGRSHAHFGGFRDDDFCVRVRDDSPWSLIAVTDGAGSAEQARTGSRIVANVAADFAAERLAGELGDALTLAAKGIPEADPVATRQMRTKAYEVLGGAALAAVKAIEETADRQGLSPRDYATTLLLAAHRMLGDEHIVITFWAGDGAMVVLEEAGATLLGEPDGGAFAGQTRFLDRSIVGDANEIMTRIHVLRVSDLLGLLVMTDGVSDAHFASDQALAEKAAWDAFWGQVQPILEAEDPVADLLRWLDFWSPGNHDDRTIAIFW</sequence>
<dbReference type="RefSeq" id="WP_369666138.1">
    <property type="nucleotide sequence ID" value="NZ_JBDKXB010000004.1"/>
</dbReference>
<dbReference type="Gene3D" id="3.60.40.10">
    <property type="entry name" value="PPM-type phosphatase domain"/>
    <property type="match status" value="1"/>
</dbReference>
<dbReference type="GO" id="GO:0004722">
    <property type="term" value="F:protein serine/threonine phosphatase activity"/>
    <property type="evidence" value="ECO:0007669"/>
    <property type="project" value="UniProtKB-EC"/>
</dbReference>
<dbReference type="SUPFAM" id="SSF81606">
    <property type="entry name" value="PP2C-like"/>
    <property type="match status" value="1"/>
</dbReference>
<comment type="caution">
    <text evidence="3">The sequence shown here is derived from an EMBL/GenBank/DDBJ whole genome shotgun (WGS) entry which is preliminary data.</text>
</comment>
<feature type="region of interest" description="Disordered" evidence="1">
    <location>
        <begin position="92"/>
        <end position="117"/>
    </location>
</feature>
<keyword evidence="4" id="KW-1185">Reference proteome</keyword>
<evidence type="ECO:0000313" key="3">
    <source>
        <dbReference type="EMBL" id="MEY6431755.1"/>
    </source>
</evidence>
<dbReference type="Pfam" id="PF13672">
    <property type="entry name" value="PP2C_2"/>
    <property type="match status" value="1"/>
</dbReference>
<dbReference type="EC" id="3.1.3.16" evidence="3"/>
<evidence type="ECO:0000259" key="2">
    <source>
        <dbReference type="Pfam" id="PF13672"/>
    </source>
</evidence>
<proteinExistence type="predicted"/>
<keyword evidence="3" id="KW-0378">Hydrolase</keyword>
<protein>
    <submittedName>
        <fullName evidence="3">PP2C family serine/threonine-protein phosphatase</fullName>
        <ecNumber evidence="3">3.1.3.16</ecNumber>
    </submittedName>
</protein>
<dbReference type="Gene3D" id="2.60.40.10">
    <property type="entry name" value="Immunoglobulins"/>
    <property type="match status" value="1"/>
</dbReference>
<evidence type="ECO:0000256" key="1">
    <source>
        <dbReference type="SAM" id="MobiDB-lite"/>
    </source>
</evidence>
<accession>A0ABV4BH63</accession>
<name>A0ABV4BH63_9GAMM</name>